<dbReference type="InterPro" id="IPR029058">
    <property type="entry name" value="AB_hydrolase_fold"/>
</dbReference>
<keyword evidence="5" id="KW-0812">Transmembrane</keyword>
<name>A0A0C1Q2A1_9GAMM</name>
<dbReference type="InterPro" id="IPR000073">
    <property type="entry name" value="AB_hydrolase_1"/>
</dbReference>
<dbReference type="RefSeq" id="WP_039611616.1">
    <property type="nucleotide sequence ID" value="NZ_JWIC01000010.1"/>
</dbReference>
<proteinExistence type="predicted"/>
<comment type="caution">
    <text evidence="8">The sequence shown here is derived from an EMBL/GenBank/DDBJ whole genome shotgun (WGS) entry which is preliminary data.</text>
</comment>
<dbReference type="GO" id="GO:0016746">
    <property type="term" value="F:acyltransferase activity"/>
    <property type="evidence" value="ECO:0007669"/>
    <property type="project" value="UniProtKB-KW"/>
</dbReference>
<organism evidence="8 9">
    <name type="scientific">Pseudoalteromonas luteoviolacea</name>
    <dbReference type="NCBI Taxonomy" id="43657"/>
    <lineage>
        <taxon>Bacteria</taxon>
        <taxon>Pseudomonadati</taxon>
        <taxon>Pseudomonadota</taxon>
        <taxon>Gammaproteobacteria</taxon>
        <taxon>Alteromonadales</taxon>
        <taxon>Pseudoalteromonadaceae</taxon>
        <taxon>Pseudoalteromonas</taxon>
    </lineage>
</organism>
<sequence length="589" mass="67231">MDTDNKDFTQTMTAWWQYNQDLYSIFSQNLFNNSPVQKALNEQSAEDFGQWAKEITKQPELFAKQQINWWQEQLKIVQQTWEQTLNASSEEVISTERGDKRFLADEWQDNPWFSYIKQSYLLFGQSLLDSIRQTPGLDEKLKERLEFFARQVINSISPSNFITTNPELLKLTIESEGQNLINGLELFKKDMAKSGDMLRISMTNENAYELGKDLATTPGRVVFQNHLFELIQYTATTKQVHKTPLLFVPPYVNKYYILDLKEENSYVKWAVDNGHTVFMISWKNPDPSMAEVGFEDYVVDGVIAALDEIEKQTGEAYVNAIGYCIAGTLVATAMAYFTSKRMKQKIKSATLLTTLLDFSQPGELGVFVNEGTISALEAYNLQNGVMHGHLLGVSFSMLRENSLYWNYYVNNYLKGQPPMDLDLLYWNGDSTNLTAKCHNFMLRDLYLENKLIATKEVEVRGTKIDLAKVKQPIYALSTRDDHIALWQATFKGFQYTSSKTTFVLGESGHIAGVINPPKANKYGFWSGPAPQGDANAWLEKADHTKGSWWGHWGKWITQFTDEKVPARAVKTKANPGIYDAPGEYVKARL</sequence>
<dbReference type="InterPro" id="IPR051321">
    <property type="entry name" value="PHA/PHB_synthase"/>
</dbReference>
<dbReference type="EMBL" id="JWIC01000010">
    <property type="protein sequence ID" value="KID54716.1"/>
    <property type="molecule type" value="Genomic_DNA"/>
</dbReference>
<dbReference type="PANTHER" id="PTHR36837:SF5">
    <property type="entry name" value="POLY-3-HYDROXYBUTYRATE SYNTHASE"/>
    <property type="match status" value="1"/>
</dbReference>
<evidence type="ECO:0000313" key="8">
    <source>
        <dbReference type="EMBL" id="KID54716.1"/>
    </source>
</evidence>
<keyword evidence="2" id="KW-0963">Cytoplasm</keyword>
<evidence type="ECO:0000256" key="4">
    <source>
        <dbReference type="ARBA" id="ARBA00023315"/>
    </source>
</evidence>
<dbReference type="PANTHER" id="PTHR36837">
    <property type="entry name" value="POLY(3-HYDROXYALKANOATE) POLYMERASE SUBUNIT PHAC"/>
    <property type="match status" value="1"/>
</dbReference>
<accession>A0A0C1Q2A1</accession>
<dbReference type="GO" id="GO:0042619">
    <property type="term" value="P:poly-hydroxybutyrate biosynthetic process"/>
    <property type="evidence" value="ECO:0007669"/>
    <property type="project" value="InterPro"/>
</dbReference>
<dbReference type="Pfam" id="PF07167">
    <property type="entry name" value="PhaC_N"/>
    <property type="match status" value="1"/>
</dbReference>
<reference evidence="8 9" key="1">
    <citation type="submission" date="2014-12" db="EMBL/GenBank/DDBJ databases">
        <title>Draft Genome Sequence of Pseudoalteromonas luteoviolacea HI1.</title>
        <authorList>
            <person name="Asahina A.Y."/>
            <person name="Hadfield M.G."/>
        </authorList>
    </citation>
    <scope>NUCLEOTIDE SEQUENCE [LARGE SCALE GENOMIC DNA]</scope>
    <source>
        <strain evidence="8 9">HI1</strain>
    </source>
</reference>
<keyword evidence="5" id="KW-0472">Membrane</keyword>
<comment type="subcellular location">
    <subcellularLocation>
        <location evidence="1">Cytoplasm</location>
    </subcellularLocation>
</comment>
<protein>
    <submittedName>
        <fullName evidence="8">Poly(3-hydroxyalkanoate) synthetase</fullName>
    </submittedName>
</protein>
<evidence type="ECO:0000313" key="9">
    <source>
        <dbReference type="Proteomes" id="UP000031327"/>
    </source>
</evidence>
<evidence type="ECO:0000259" key="7">
    <source>
        <dbReference type="Pfam" id="PF07167"/>
    </source>
</evidence>
<evidence type="ECO:0000256" key="2">
    <source>
        <dbReference type="ARBA" id="ARBA00022490"/>
    </source>
</evidence>
<dbReference type="InterPro" id="IPR010963">
    <property type="entry name" value="PHA_synth_I"/>
</dbReference>
<gene>
    <name evidence="8" type="ORF">JF50_22760</name>
</gene>
<dbReference type="AlphaFoldDB" id="A0A0C1Q2A1"/>
<dbReference type="Pfam" id="PF00561">
    <property type="entry name" value="Abhydrolase_1"/>
    <property type="match status" value="1"/>
</dbReference>
<evidence type="ECO:0000256" key="5">
    <source>
        <dbReference type="SAM" id="Phobius"/>
    </source>
</evidence>
<dbReference type="NCBIfam" id="TIGR01838">
    <property type="entry name" value="PHA_synth_I"/>
    <property type="match status" value="1"/>
</dbReference>
<feature type="domain" description="Poly-beta-hydroxybutyrate polymerase N-terminal" evidence="7">
    <location>
        <begin position="99"/>
        <end position="270"/>
    </location>
</feature>
<feature type="transmembrane region" description="Helical" evidence="5">
    <location>
        <begin position="316"/>
        <end position="337"/>
    </location>
</feature>
<dbReference type="InterPro" id="IPR010941">
    <property type="entry name" value="PhaC_N"/>
</dbReference>
<keyword evidence="3" id="KW-0808">Transferase</keyword>
<keyword evidence="5" id="KW-1133">Transmembrane helix</keyword>
<evidence type="ECO:0000256" key="3">
    <source>
        <dbReference type="ARBA" id="ARBA00022679"/>
    </source>
</evidence>
<dbReference type="SUPFAM" id="SSF53474">
    <property type="entry name" value="alpha/beta-Hydrolases"/>
    <property type="match status" value="1"/>
</dbReference>
<feature type="domain" description="AB hydrolase-1" evidence="6">
    <location>
        <begin position="272"/>
        <end position="512"/>
    </location>
</feature>
<dbReference type="Proteomes" id="UP000031327">
    <property type="component" value="Unassembled WGS sequence"/>
</dbReference>
<evidence type="ECO:0000256" key="1">
    <source>
        <dbReference type="ARBA" id="ARBA00004496"/>
    </source>
</evidence>
<dbReference type="GO" id="GO:0005737">
    <property type="term" value="C:cytoplasm"/>
    <property type="evidence" value="ECO:0007669"/>
    <property type="project" value="UniProtKB-SubCell"/>
</dbReference>
<dbReference type="OrthoDB" id="7208816at2"/>
<evidence type="ECO:0000259" key="6">
    <source>
        <dbReference type="Pfam" id="PF00561"/>
    </source>
</evidence>
<dbReference type="Gene3D" id="3.40.50.1820">
    <property type="entry name" value="alpha/beta hydrolase"/>
    <property type="match status" value="1"/>
</dbReference>
<keyword evidence="4" id="KW-0012">Acyltransferase</keyword>